<dbReference type="PANTHER" id="PTHR12110:SF21">
    <property type="entry name" value="XYLOSE ISOMERASE-LIKE TIM BARREL DOMAIN-CONTAINING PROTEIN"/>
    <property type="match status" value="1"/>
</dbReference>
<accession>A0ABT4Q9S9</accession>
<dbReference type="PANTHER" id="PTHR12110">
    <property type="entry name" value="HYDROXYPYRUVATE ISOMERASE"/>
    <property type="match status" value="1"/>
</dbReference>
<dbReference type="InterPro" id="IPR013022">
    <property type="entry name" value="Xyl_isomerase-like_TIM-brl"/>
</dbReference>
<keyword evidence="2" id="KW-0413">Isomerase</keyword>
<gene>
    <name evidence="2" type="ORF">O9H85_13955</name>
</gene>
<protein>
    <submittedName>
        <fullName evidence="2">Sugar phosphate isomerase/epimerase</fullName>
    </submittedName>
</protein>
<dbReference type="Gene3D" id="3.20.20.150">
    <property type="entry name" value="Divalent-metal-dependent TIM barrel enzymes"/>
    <property type="match status" value="1"/>
</dbReference>
<name>A0ABT4Q9S9_9BACL</name>
<comment type="caution">
    <text evidence="2">The sequence shown here is derived from an EMBL/GenBank/DDBJ whole genome shotgun (WGS) entry which is preliminary data.</text>
</comment>
<dbReference type="RefSeq" id="WP_269882037.1">
    <property type="nucleotide sequence ID" value="NZ_JAQAGZ010000008.1"/>
</dbReference>
<dbReference type="EMBL" id="JAQAGZ010000008">
    <property type="protein sequence ID" value="MCZ8513517.1"/>
    <property type="molecule type" value="Genomic_DNA"/>
</dbReference>
<proteinExistence type="predicted"/>
<dbReference type="InterPro" id="IPR036237">
    <property type="entry name" value="Xyl_isomerase-like_sf"/>
</dbReference>
<organism evidence="2 3">
    <name type="scientific">Paenibacillus gyeongsangnamensis</name>
    <dbReference type="NCBI Taxonomy" id="3388067"/>
    <lineage>
        <taxon>Bacteria</taxon>
        <taxon>Bacillati</taxon>
        <taxon>Bacillota</taxon>
        <taxon>Bacilli</taxon>
        <taxon>Bacillales</taxon>
        <taxon>Paenibacillaceae</taxon>
        <taxon>Paenibacillus</taxon>
    </lineage>
</organism>
<dbReference type="Pfam" id="PF01261">
    <property type="entry name" value="AP_endonuc_2"/>
    <property type="match status" value="1"/>
</dbReference>
<evidence type="ECO:0000313" key="2">
    <source>
        <dbReference type="EMBL" id="MCZ8513517.1"/>
    </source>
</evidence>
<dbReference type="Proteomes" id="UP001527882">
    <property type="component" value="Unassembled WGS sequence"/>
</dbReference>
<keyword evidence="3" id="KW-1185">Reference proteome</keyword>
<dbReference type="InterPro" id="IPR050312">
    <property type="entry name" value="IolE/XylAMocC-like"/>
</dbReference>
<dbReference type="GO" id="GO:0016853">
    <property type="term" value="F:isomerase activity"/>
    <property type="evidence" value="ECO:0007669"/>
    <property type="project" value="UniProtKB-KW"/>
</dbReference>
<reference evidence="2 3" key="1">
    <citation type="submission" date="2022-12" db="EMBL/GenBank/DDBJ databases">
        <title>Draft genome sequence of Paenibacillus sp. dW9.</title>
        <authorList>
            <person name="Choi E.-W."/>
            <person name="Kim D.-U."/>
        </authorList>
    </citation>
    <scope>NUCLEOTIDE SEQUENCE [LARGE SCALE GENOMIC DNA]</scope>
    <source>
        <strain evidence="3">dW9</strain>
    </source>
</reference>
<evidence type="ECO:0000313" key="3">
    <source>
        <dbReference type="Proteomes" id="UP001527882"/>
    </source>
</evidence>
<evidence type="ECO:0000259" key="1">
    <source>
        <dbReference type="Pfam" id="PF01261"/>
    </source>
</evidence>
<feature type="domain" description="Xylose isomerase-like TIM barrel" evidence="1">
    <location>
        <begin position="20"/>
        <end position="272"/>
    </location>
</feature>
<sequence>MRYGILAHNLGKTDCKELARRVSAYGLEFVQLALAKALTDFDTSLGKLNPGMGHYVADSFAREGVRIGVLGCYINPIDPNPELRRQQIDRFKEHLRYARDFGTTMVATETGSVKAFLDVYPDSTEETRWNLLRSAVQEMVEEAERWGVRAVIEASQNEVVRTPELMQRLLEEVPSEHFGVLMDPVNLLNASNYDRQHEIVQRAFDLWGDKIVLAHIKDFDITPEGRMVYAPMGTGKLDVPFFLNLLKQYKPYTNISFEGGIKPEEVPAALEYVKRFS</sequence>
<dbReference type="SUPFAM" id="SSF51658">
    <property type="entry name" value="Xylose isomerase-like"/>
    <property type="match status" value="1"/>
</dbReference>